<keyword evidence="1" id="KW-0813">Transport</keyword>
<evidence type="ECO:0000256" key="3">
    <source>
        <dbReference type="ARBA" id="ARBA00022840"/>
    </source>
</evidence>
<accession>A0A7I9ZQG5</accession>
<dbReference type="InterPro" id="IPR050166">
    <property type="entry name" value="ABC_transporter_ATP-bind"/>
</dbReference>
<keyword evidence="6" id="KW-1185">Reference proteome</keyword>
<dbReference type="AlphaFoldDB" id="A0A7I9ZQG5"/>
<dbReference type="InterPro" id="IPR027417">
    <property type="entry name" value="P-loop_NTPase"/>
</dbReference>
<evidence type="ECO:0000256" key="2">
    <source>
        <dbReference type="ARBA" id="ARBA00022741"/>
    </source>
</evidence>
<reference evidence="5 6" key="1">
    <citation type="journal article" date="2019" name="Emerg. Microbes Infect.">
        <title>Comprehensive subspecies identification of 175 nontuberculous mycobacteria species based on 7547 genomic profiles.</title>
        <authorList>
            <person name="Matsumoto Y."/>
            <person name="Kinjo T."/>
            <person name="Motooka D."/>
            <person name="Nabeya D."/>
            <person name="Jung N."/>
            <person name="Uechi K."/>
            <person name="Horii T."/>
            <person name="Iida T."/>
            <person name="Fujita J."/>
            <person name="Nakamura S."/>
        </authorList>
    </citation>
    <scope>NUCLEOTIDE SEQUENCE [LARGE SCALE GENOMIC DNA]</scope>
    <source>
        <strain evidence="5 6">JCM 30996</strain>
    </source>
</reference>
<keyword evidence="2" id="KW-0547">Nucleotide-binding</keyword>
<dbReference type="Gene3D" id="3.40.50.300">
    <property type="entry name" value="P-loop containing nucleotide triphosphate hydrolases"/>
    <property type="match status" value="1"/>
</dbReference>
<dbReference type="PANTHER" id="PTHR42788:SF13">
    <property type="entry name" value="ALIPHATIC SULFONATES IMPORT ATP-BINDING PROTEIN SSUB"/>
    <property type="match status" value="1"/>
</dbReference>
<dbReference type="InterPro" id="IPR003593">
    <property type="entry name" value="AAA+_ATPase"/>
</dbReference>
<name>A0A7I9ZQG5_9MYCO</name>
<protein>
    <recommendedName>
        <fullName evidence="4">AAA+ ATPase domain-containing protein</fullName>
    </recommendedName>
</protein>
<evidence type="ECO:0000256" key="1">
    <source>
        <dbReference type="ARBA" id="ARBA00022448"/>
    </source>
</evidence>
<evidence type="ECO:0000313" key="5">
    <source>
        <dbReference type="EMBL" id="GFH03235.1"/>
    </source>
</evidence>
<sequence length="223" mass="23251">MTPTADVPEVVAHGVTKRFGSAHQVLGGIELTALAGTMTVVLGAPGAGKSTLIRCLAGVYLPDAGGVTYRVGSEAVDLAKADARTVASMRAHHIASFDELMAAAPRLPAAEAAARAARSDRAATIGTFTRFRVDDLASVPIGRLRPADRLTVALMATLSTDRPFVLLDSPERFADPKVLTGWLRCLTDRGVAVVATGTPDSTLAAAASAVGQLSEGRIEWHRR</sequence>
<dbReference type="Pfam" id="PF00005">
    <property type="entry name" value="ABC_tran"/>
    <property type="match status" value="1"/>
</dbReference>
<evidence type="ECO:0000259" key="4">
    <source>
        <dbReference type="SMART" id="SM00382"/>
    </source>
</evidence>
<dbReference type="InterPro" id="IPR003439">
    <property type="entry name" value="ABC_transporter-like_ATP-bd"/>
</dbReference>
<keyword evidence="3" id="KW-0067">ATP-binding</keyword>
<dbReference type="RefSeq" id="WP_163890752.1">
    <property type="nucleotide sequence ID" value="NZ_BLLB01000002.1"/>
</dbReference>
<dbReference type="SUPFAM" id="SSF52540">
    <property type="entry name" value="P-loop containing nucleoside triphosphate hydrolases"/>
    <property type="match status" value="1"/>
</dbReference>
<proteinExistence type="predicted"/>
<comment type="caution">
    <text evidence="5">The sequence shown here is derived from an EMBL/GenBank/DDBJ whole genome shotgun (WGS) entry which is preliminary data.</text>
</comment>
<organism evidence="5 6">
    <name type="scientific">Mycolicibacterium hippocampi</name>
    <dbReference type="NCBI Taxonomy" id="659824"/>
    <lineage>
        <taxon>Bacteria</taxon>
        <taxon>Bacillati</taxon>
        <taxon>Actinomycetota</taxon>
        <taxon>Actinomycetes</taxon>
        <taxon>Mycobacteriales</taxon>
        <taxon>Mycobacteriaceae</taxon>
        <taxon>Mycolicibacterium</taxon>
    </lineage>
</organism>
<dbReference type="PANTHER" id="PTHR42788">
    <property type="entry name" value="TAURINE IMPORT ATP-BINDING PROTEIN-RELATED"/>
    <property type="match status" value="1"/>
</dbReference>
<gene>
    <name evidence="5" type="ORF">MHIP_37180</name>
</gene>
<evidence type="ECO:0000313" key="6">
    <source>
        <dbReference type="Proteomes" id="UP000465304"/>
    </source>
</evidence>
<dbReference type="Proteomes" id="UP000465304">
    <property type="component" value="Unassembled WGS sequence"/>
</dbReference>
<feature type="domain" description="AAA+ ATPase" evidence="4">
    <location>
        <begin position="35"/>
        <end position="219"/>
    </location>
</feature>
<dbReference type="GO" id="GO:0016887">
    <property type="term" value="F:ATP hydrolysis activity"/>
    <property type="evidence" value="ECO:0007669"/>
    <property type="project" value="InterPro"/>
</dbReference>
<dbReference type="GO" id="GO:0005524">
    <property type="term" value="F:ATP binding"/>
    <property type="evidence" value="ECO:0007669"/>
    <property type="project" value="UniProtKB-KW"/>
</dbReference>
<dbReference type="EMBL" id="BLLB01000002">
    <property type="protein sequence ID" value="GFH03235.1"/>
    <property type="molecule type" value="Genomic_DNA"/>
</dbReference>
<dbReference type="SMART" id="SM00382">
    <property type="entry name" value="AAA"/>
    <property type="match status" value="1"/>
</dbReference>